<gene>
    <name evidence="6" type="ORF">P154DRAFT_344779</name>
</gene>
<dbReference type="PANTHER" id="PTHR43585">
    <property type="entry name" value="FUMIPYRROLE BIOSYNTHESIS PROTEIN C"/>
    <property type="match status" value="1"/>
</dbReference>
<dbReference type="GO" id="GO:0046872">
    <property type="term" value="F:metal ion binding"/>
    <property type="evidence" value="ECO:0007669"/>
    <property type="project" value="InterPro"/>
</dbReference>
<evidence type="ECO:0000259" key="5">
    <source>
        <dbReference type="PROSITE" id="PS50975"/>
    </source>
</evidence>
<name>A0A6A5W367_9PLEO</name>
<evidence type="ECO:0000313" key="6">
    <source>
        <dbReference type="EMBL" id="KAF1995389.1"/>
    </source>
</evidence>
<keyword evidence="3 4" id="KW-0067">ATP-binding</keyword>
<dbReference type="InterPro" id="IPR052032">
    <property type="entry name" value="ATP-dep_AA_Ligase"/>
</dbReference>
<organism evidence="6 7">
    <name type="scientific">Amniculicola lignicola CBS 123094</name>
    <dbReference type="NCBI Taxonomy" id="1392246"/>
    <lineage>
        <taxon>Eukaryota</taxon>
        <taxon>Fungi</taxon>
        <taxon>Dikarya</taxon>
        <taxon>Ascomycota</taxon>
        <taxon>Pezizomycotina</taxon>
        <taxon>Dothideomycetes</taxon>
        <taxon>Pleosporomycetidae</taxon>
        <taxon>Pleosporales</taxon>
        <taxon>Amniculicolaceae</taxon>
        <taxon>Amniculicola</taxon>
    </lineage>
</organism>
<dbReference type="GO" id="GO:0005524">
    <property type="term" value="F:ATP binding"/>
    <property type="evidence" value="ECO:0007669"/>
    <property type="project" value="UniProtKB-UniRule"/>
</dbReference>
<reference evidence="6" key="1">
    <citation type="journal article" date="2020" name="Stud. Mycol.">
        <title>101 Dothideomycetes genomes: a test case for predicting lifestyles and emergence of pathogens.</title>
        <authorList>
            <person name="Haridas S."/>
            <person name="Albert R."/>
            <person name="Binder M."/>
            <person name="Bloem J."/>
            <person name="Labutti K."/>
            <person name="Salamov A."/>
            <person name="Andreopoulos B."/>
            <person name="Baker S."/>
            <person name="Barry K."/>
            <person name="Bills G."/>
            <person name="Bluhm B."/>
            <person name="Cannon C."/>
            <person name="Castanera R."/>
            <person name="Culley D."/>
            <person name="Daum C."/>
            <person name="Ezra D."/>
            <person name="Gonzalez J."/>
            <person name="Henrissat B."/>
            <person name="Kuo A."/>
            <person name="Liang C."/>
            <person name="Lipzen A."/>
            <person name="Lutzoni F."/>
            <person name="Magnuson J."/>
            <person name="Mondo S."/>
            <person name="Nolan M."/>
            <person name="Ohm R."/>
            <person name="Pangilinan J."/>
            <person name="Park H.-J."/>
            <person name="Ramirez L."/>
            <person name="Alfaro M."/>
            <person name="Sun H."/>
            <person name="Tritt A."/>
            <person name="Yoshinaga Y."/>
            <person name="Zwiers L.-H."/>
            <person name="Turgeon B."/>
            <person name="Goodwin S."/>
            <person name="Spatafora J."/>
            <person name="Crous P."/>
            <person name="Grigoriev I."/>
        </authorList>
    </citation>
    <scope>NUCLEOTIDE SEQUENCE</scope>
    <source>
        <strain evidence="6">CBS 123094</strain>
    </source>
</reference>
<accession>A0A6A5W367</accession>
<evidence type="ECO:0000256" key="2">
    <source>
        <dbReference type="ARBA" id="ARBA00022741"/>
    </source>
</evidence>
<evidence type="ECO:0000256" key="1">
    <source>
        <dbReference type="ARBA" id="ARBA00022598"/>
    </source>
</evidence>
<protein>
    <submittedName>
        <fullName evidence="6">Glutathione synthetase ATP-binding domain-like protein</fullName>
    </submittedName>
</protein>
<dbReference type="InterPro" id="IPR013815">
    <property type="entry name" value="ATP_grasp_subdomain_1"/>
</dbReference>
<keyword evidence="2 4" id="KW-0547">Nucleotide-binding</keyword>
<dbReference type="Gene3D" id="3.40.50.20">
    <property type="match status" value="1"/>
</dbReference>
<feature type="domain" description="ATP-grasp" evidence="5">
    <location>
        <begin position="317"/>
        <end position="554"/>
    </location>
</feature>
<dbReference type="InterPro" id="IPR011761">
    <property type="entry name" value="ATP-grasp"/>
</dbReference>
<dbReference type="SUPFAM" id="SSF56059">
    <property type="entry name" value="Glutathione synthetase ATP-binding domain-like"/>
    <property type="match status" value="1"/>
</dbReference>
<evidence type="ECO:0000256" key="4">
    <source>
        <dbReference type="PROSITE-ProRule" id="PRU00409"/>
    </source>
</evidence>
<sequence>MEMEQNSCILEANGRYVRCHYSHRTYNINAGQQSGRALNIVLAPLPDSAIVGREILPVEAGDDPNDRAERNPATEATTIRRFLAECIKLSFTRMAPVAITLVLPSRNGFMARTDVVQRRFEGCTLVEEAVTFLGFSQPCRVLSTSDFLDVADSAHSGLRLRSVTPDYDIQVLFQHLESELENRLSLEVILSKKISHKRLLWVEGRSNIHVCRRILEAAKALGIKLVIIDNPGHWLQDDQGPYSHFREAFLPMNIAVDDGFVPRLVETVRNYTQHTPVDGMMTISDARLPGVAKACETFGLPTSPSSAYIFAGDKYQTRALEQDSAKSFRVYGVDDLKENLEKQKREASMLKYPLIVKPCFGWGSECVAKVFSEEELVSAVNKASARHAKSPQRRSDVIIEPYVDGPEVDANFALLDGQVVFYEVADDFPSLGDAENSSAQDNFQETANLLPTGLPTEEVEVVRNFILKSILRMGFKHGIFHCEGRLRNSTMRYTRSADVDGSWDLSPDACHDPKKGQSFFLHEINARPAGYLESVATALTYGVDYYALQLLFSVGDMDRYRMLAQPFLEGPQWHLELLLIPEDRAGTMNTPDATLDLMHRHPNLKAAIIDYNTVIKAGDQCRGPSASELSYLAYISVVSRAGRADCLRLSEKVRREFIYELVEDE</sequence>
<dbReference type="Pfam" id="PF13535">
    <property type="entry name" value="ATP-grasp_4"/>
    <property type="match status" value="1"/>
</dbReference>
<evidence type="ECO:0000313" key="7">
    <source>
        <dbReference type="Proteomes" id="UP000799779"/>
    </source>
</evidence>
<dbReference type="GO" id="GO:0016874">
    <property type="term" value="F:ligase activity"/>
    <property type="evidence" value="ECO:0007669"/>
    <property type="project" value="UniProtKB-KW"/>
</dbReference>
<dbReference type="AlphaFoldDB" id="A0A6A5W367"/>
<dbReference type="Pfam" id="PF18130">
    <property type="entry name" value="ATPgrasp_N"/>
    <property type="match status" value="1"/>
</dbReference>
<proteinExistence type="predicted"/>
<dbReference type="Gene3D" id="3.30.1490.20">
    <property type="entry name" value="ATP-grasp fold, A domain"/>
    <property type="match status" value="1"/>
</dbReference>
<keyword evidence="1" id="KW-0436">Ligase</keyword>
<dbReference type="EMBL" id="ML977639">
    <property type="protein sequence ID" value="KAF1995389.1"/>
    <property type="molecule type" value="Genomic_DNA"/>
</dbReference>
<evidence type="ECO:0000256" key="3">
    <source>
        <dbReference type="ARBA" id="ARBA00022840"/>
    </source>
</evidence>
<dbReference type="Proteomes" id="UP000799779">
    <property type="component" value="Unassembled WGS sequence"/>
</dbReference>
<dbReference type="OrthoDB" id="434648at2759"/>
<dbReference type="PANTHER" id="PTHR43585:SF2">
    <property type="entry name" value="ATP-GRASP ENZYME FSQD"/>
    <property type="match status" value="1"/>
</dbReference>
<dbReference type="InterPro" id="IPR041472">
    <property type="entry name" value="BL00235/CARNS1_N"/>
</dbReference>
<dbReference type="Gene3D" id="3.30.470.20">
    <property type="entry name" value="ATP-grasp fold, B domain"/>
    <property type="match status" value="1"/>
</dbReference>
<keyword evidence="7" id="KW-1185">Reference proteome</keyword>
<dbReference type="PROSITE" id="PS50975">
    <property type="entry name" value="ATP_GRASP"/>
    <property type="match status" value="1"/>
</dbReference>